<dbReference type="Gene3D" id="3.90.1150.10">
    <property type="entry name" value="Aspartate Aminotransferase, domain 1"/>
    <property type="match status" value="1"/>
</dbReference>
<dbReference type="PRINTS" id="PR00799">
    <property type="entry name" value="TRANSAMINASE"/>
</dbReference>
<dbReference type="SUPFAM" id="SSF53383">
    <property type="entry name" value="PLP-dependent transferases"/>
    <property type="match status" value="1"/>
</dbReference>
<dbReference type="GeneID" id="117571249"/>
<keyword evidence="5 7" id="KW-0808">Transferase</keyword>
<keyword evidence="4 7" id="KW-0032">Aminotransferase</keyword>
<feature type="coiled-coil region" evidence="8">
    <location>
        <begin position="339"/>
        <end position="366"/>
    </location>
</feature>
<evidence type="ECO:0000256" key="7">
    <source>
        <dbReference type="RuleBase" id="RU000480"/>
    </source>
</evidence>
<evidence type="ECO:0000256" key="8">
    <source>
        <dbReference type="SAM" id="Coils"/>
    </source>
</evidence>
<keyword evidence="6" id="KW-0663">Pyridoxal phosphate</keyword>
<comment type="miscellaneous">
    <text evidence="7">In eukaryotes there are cytoplasmic, mitochondrial and chloroplastic isozymes.</text>
</comment>
<proteinExistence type="inferred from homology"/>
<evidence type="ECO:0000313" key="10">
    <source>
        <dbReference type="Proteomes" id="UP000515160"/>
    </source>
</evidence>
<dbReference type="InterPro" id="IPR015422">
    <property type="entry name" value="PyrdxlP-dep_Trfase_small"/>
</dbReference>
<dbReference type="RefSeq" id="XP_034109193.1">
    <property type="nucleotide sequence ID" value="XM_034253302.2"/>
</dbReference>
<gene>
    <name evidence="11" type="primary">LOC117571249</name>
</gene>
<dbReference type="InterPro" id="IPR015424">
    <property type="entry name" value="PyrdxlP-dep_Trfase"/>
</dbReference>
<accession>A0A6P8XAV1</accession>
<dbReference type="OrthoDB" id="6752799at2759"/>
<comment type="catalytic activity">
    <reaction evidence="7">
        <text>L-aspartate + 2-oxoglutarate = oxaloacetate + L-glutamate</text>
        <dbReference type="Rhea" id="RHEA:21824"/>
        <dbReference type="ChEBI" id="CHEBI:16452"/>
        <dbReference type="ChEBI" id="CHEBI:16810"/>
        <dbReference type="ChEBI" id="CHEBI:29985"/>
        <dbReference type="ChEBI" id="CHEBI:29991"/>
        <dbReference type="EC" id="2.6.1.1"/>
    </reaction>
</comment>
<dbReference type="GO" id="GO:0006532">
    <property type="term" value="P:aspartate biosynthetic process"/>
    <property type="evidence" value="ECO:0007669"/>
    <property type="project" value="TreeGrafter"/>
</dbReference>
<name>A0A6P8XAV1_DROAB</name>
<dbReference type="NCBIfam" id="NF006719">
    <property type="entry name" value="PRK09257.1"/>
    <property type="match status" value="1"/>
</dbReference>
<dbReference type="GO" id="GO:0030170">
    <property type="term" value="F:pyridoxal phosphate binding"/>
    <property type="evidence" value="ECO:0007669"/>
    <property type="project" value="InterPro"/>
</dbReference>
<evidence type="ECO:0000256" key="4">
    <source>
        <dbReference type="ARBA" id="ARBA00022576"/>
    </source>
</evidence>
<evidence type="ECO:0000256" key="2">
    <source>
        <dbReference type="ARBA" id="ARBA00007441"/>
    </source>
</evidence>
<keyword evidence="8" id="KW-0175">Coiled coil</keyword>
<evidence type="ECO:0000256" key="1">
    <source>
        <dbReference type="ARBA" id="ARBA00001933"/>
    </source>
</evidence>
<dbReference type="InterPro" id="IPR000796">
    <property type="entry name" value="Asp_trans"/>
</dbReference>
<dbReference type="Gene3D" id="3.40.640.10">
    <property type="entry name" value="Type I PLP-dependent aspartate aminotransferase-like (Major domain)"/>
    <property type="match status" value="1"/>
</dbReference>
<comment type="similarity">
    <text evidence="2">Belongs to the class-I pyridoxal-phosphate-dependent aminotransferase family.</text>
</comment>
<dbReference type="PANTHER" id="PTHR11879:SF55">
    <property type="entry name" value="GLUTAMATE OXALOACETATE TRANSAMINASE 1, ISOFORM B"/>
    <property type="match status" value="1"/>
</dbReference>
<dbReference type="FunFam" id="3.90.1150.10:FF:000001">
    <property type="entry name" value="Aspartate aminotransferase"/>
    <property type="match status" value="1"/>
</dbReference>
<organism evidence="10 11">
    <name type="scientific">Drosophila albomicans</name>
    <name type="common">Fruit fly</name>
    <dbReference type="NCBI Taxonomy" id="7291"/>
    <lineage>
        <taxon>Eukaryota</taxon>
        <taxon>Metazoa</taxon>
        <taxon>Ecdysozoa</taxon>
        <taxon>Arthropoda</taxon>
        <taxon>Hexapoda</taxon>
        <taxon>Insecta</taxon>
        <taxon>Pterygota</taxon>
        <taxon>Neoptera</taxon>
        <taxon>Endopterygota</taxon>
        <taxon>Diptera</taxon>
        <taxon>Brachycera</taxon>
        <taxon>Muscomorpha</taxon>
        <taxon>Ephydroidea</taxon>
        <taxon>Drosophilidae</taxon>
        <taxon>Drosophila</taxon>
    </lineage>
</organism>
<dbReference type="Pfam" id="PF00155">
    <property type="entry name" value="Aminotran_1_2"/>
    <property type="match status" value="1"/>
</dbReference>
<evidence type="ECO:0000313" key="11">
    <source>
        <dbReference type="RefSeq" id="XP_034109193.1"/>
    </source>
</evidence>
<dbReference type="Proteomes" id="UP000515160">
    <property type="component" value="Chromosome 3"/>
</dbReference>
<comment type="cofactor">
    <cofactor evidence="1">
        <name>pyridoxal 5'-phosphate</name>
        <dbReference type="ChEBI" id="CHEBI:597326"/>
    </cofactor>
</comment>
<feature type="domain" description="Aminotransferase class I/classII large" evidence="9">
    <location>
        <begin position="59"/>
        <end position="427"/>
    </location>
</feature>
<keyword evidence="10" id="KW-1185">Reference proteome</keyword>
<dbReference type="InterPro" id="IPR015421">
    <property type="entry name" value="PyrdxlP-dep_Trfase_major"/>
</dbReference>
<protein>
    <recommendedName>
        <fullName evidence="7">Aspartate aminotransferase</fullName>
        <ecNumber evidence="7">2.6.1.1</ecNumber>
    </recommendedName>
</protein>
<reference evidence="11" key="1">
    <citation type="submission" date="2025-08" db="UniProtKB">
        <authorList>
            <consortium name="RefSeq"/>
        </authorList>
    </citation>
    <scope>IDENTIFICATION</scope>
    <source>
        <strain evidence="11">15112-1751.03</strain>
        <tissue evidence="11">Whole Adult</tissue>
    </source>
</reference>
<dbReference type="GO" id="GO:0005829">
    <property type="term" value="C:cytosol"/>
    <property type="evidence" value="ECO:0007669"/>
    <property type="project" value="TreeGrafter"/>
</dbReference>
<dbReference type="EC" id="2.6.1.1" evidence="7"/>
<dbReference type="GO" id="GO:0004069">
    <property type="term" value="F:L-aspartate:2-oxoglutarate aminotransferase activity"/>
    <property type="evidence" value="ECO:0007669"/>
    <property type="project" value="UniProtKB-EC"/>
</dbReference>
<dbReference type="InterPro" id="IPR004839">
    <property type="entry name" value="Aminotransferase_I/II_large"/>
</dbReference>
<dbReference type="CDD" id="cd00609">
    <property type="entry name" value="AAT_like"/>
    <property type="match status" value="1"/>
</dbReference>
<dbReference type="AlphaFoldDB" id="A0A6P8XAV1"/>
<evidence type="ECO:0000256" key="6">
    <source>
        <dbReference type="ARBA" id="ARBA00022898"/>
    </source>
</evidence>
<sequence length="450" mass="51283">MFVCAAEHLIFKPNFIYFSLRKRSSGVECPKSAFADVKLVIPAEIFHLTKLYQEDKHEKKVNLGVGAYRTEDNKPLVLPIVKKCEFEVVNDLTLNHEYLPMSGNPDFIKVATELLLGSDCKALQEKRVAAVQTVSGTSACRLAADFLAKRLKRRAVFFPDPTWENHGEIFKHAGFKQFKNYAYWHKKRRQIDMSKLLVDLASATEGSVVLLHGSAHNPTGMDLTKKQWKQVAEVIKCNNLFPIIDTAYQGFATGDPDRDAWAIRYFANQGIELMAAQSFSKNMGLYNERVGSLVTIIKDPKLVPALISEQMLYVRPNYSNPPAFGSRVVAKVLGDKKNKEEWLKTLREMTDRVKTMRKELLQKLQKLNTPGRWDHIVKQRGMFSFTGLNEQQVARLIKEKHIYLTRTGRINICGLNTKNIDYVAESICQIVKESAENEGDKPEEEKVKEK</sequence>
<dbReference type="PROSITE" id="PS00105">
    <property type="entry name" value="AA_TRANSFER_CLASS_1"/>
    <property type="match status" value="1"/>
</dbReference>
<dbReference type="PANTHER" id="PTHR11879">
    <property type="entry name" value="ASPARTATE AMINOTRANSFERASE"/>
    <property type="match status" value="1"/>
</dbReference>
<evidence type="ECO:0000256" key="3">
    <source>
        <dbReference type="ARBA" id="ARBA00011738"/>
    </source>
</evidence>
<dbReference type="InterPro" id="IPR004838">
    <property type="entry name" value="NHTrfase_class1_PyrdxlP-BS"/>
</dbReference>
<comment type="subunit">
    <text evidence="3 7">Homodimer.</text>
</comment>
<evidence type="ECO:0000259" key="9">
    <source>
        <dbReference type="Pfam" id="PF00155"/>
    </source>
</evidence>
<dbReference type="FunFam" id="3.40.640.10:FF:000066">
    <property type="entry name" value="Aspartate aminotransferase"/>
    <property type="match status" value="1"/>
</dbReference>
<evidence type="ECO:0000256" key="5">
    <source>
        <dbReference type="ARBA" id="ARBA00022679"/>
    </source>
</evidence>